<gene>
    <name evidence="3" type="ORF">LTR69_001427</name>
</gene>
<organism evidence="3 4">
    <name type="scientific">Exophiala sideris</name>
    <dbReference type="NCBI Taxonomy" id="1016849"/>
    <lineage>
        <taxon>Eukaryota</taxon>
        <taxon>Fungi</taxon>
        <taxon>Dikarya</taxon>
        <taxon>Ascomycota</taxon>
        <taxon>Pezizomycotina</taxon>
        <taxon>Eurotiomycetes</taxon>
        <taxon>Chaetothyriomycetidae</taxon>
        <taxon>Chaetothyriales</taxon>
        <taxon>Herpotrichiellaceae</taxon>
        <taxon>Exophiala</taxon>
    </lineage>
</organism>
<dbReference type="EMBL" id="JAVRRF010000002">
    <property type="protein sequence ID" value="KAK5067440.1"/>
    <property type="molecule type" value="Genomic_DNA"/>
</dbReference>
<protein>
    <recommendedName>
        <fullName evidence="5">Integral membrane protein</fullName>
    </recommendedName>
</protein>
<feature type="transmembrane region" description="Helical" evidence="2">
    <location>
        <begin position="286"/>
        <end position="309"/>
    </location>
</feature>
<feature type="transmembrane region" description="Helical" evidence="2">
    <location>
        <begin position="128"/>
        <end position="146"/>
    </location>
</feature>
<evidence type="ECO:0000313" key="4">
    <source>
        <dbReference type="Proteomes" id="UP001345691"/>
    </source>
</evidence>
<evidence type="ECO:0008006" key="5">
    <source>
        <dbReference type="Google" id="ProtNLM"/>
    </source>
</evidence>
<keyword evidence="2" id="KW-1133">Transmembrane helix</keyword>
<name>A0ABR0JNZ8_9EURO</name>
<keyword evidence="2" id="KW-0812">Transmembrane</keyword>
<comment type="caution">
    <text evidence="3">The sequence shown here is derived from an EMBL/GenBank/DDBJ whole genome shotgun (WGS) entry which is preliminary data.</text>
</comment>
<sequence>MSSLLSNITDRPLIAQTVTCYYQLSDIWAETPRYLYYCLLFLSFVTPRHTWLAHIFFGGAVTYAATAAFEAFILLSAYAPGPAIQGVSVPYFNLTNLPEVLEGIPALWRFVYPLVPVQPDYLELDIDAITAVVVTAYLVGLPLQCWSSTARTSRMLHLLIFFWNILMLAGTLAALILWPNLNTSFPQFRFCFAGIDDGNTTENSDYHNMNYSGSWNESIWSIFGNTDAATERWIEMSTVCYYPCFSTSQILRSPDSLRATLWDPDNDPRAILHTWQYYSTDEFQPLIYTAVSVFTAAQIYLLIVGRLGLCTDRVPIYRPFQLWTRRTEIMHSFIADVKYALHRMKIAMRHPKTSAARQSSSAHQPSEIARSVTHPVLCFFNDLNTIVVLLAVMFCGPVVIIAFVVWIERYLHADGQPREGVEAVGQWAFIVQIGVLLVAVIIIRFRHVIASENEIQRDIVLARQKVADLEDIAEKKRTARNAKAANTTNSNSNSNSRSFAQNLAFRKRKPAIEAGPKEGVSVSQSTESGIPAVEGV</sequence>
<keyword evidence="4" id="KW-1185">Reference proteome</keyword>
<feature type="transmembrane region" description="Helical" evidence="2">
    <location>
        <begin position="427"/>
        <end position="445"/>
    </location>
</feature>
<accession>A0ABR0JNZ8</accession>
<feature type="region of interest" description="Disordered" evidence="1">
    <location>
        <begin position="478"/>
        <end position="536"/>
    </location>
</feature>
<keyword evidence="2" id="KW-0472">Membrane</keyword>
<proteinExistence type="predicted"/>
<feature type="compositionally biased region" description="Low complexity" evidence="1">
    <location>
        <begin position="481"/>
        <end position="498"/>
    </location>
</feature>
<reference evidence="3 4" key="1">
    <citation type="submission" date="2023-08" db="EMBL/GenBank/DDBJ databases">
        <title>Black Yeasts Isolated from many extreme environments.</title>
        <authorList>
            <person name="Coleine C."/>
            <person name="Stajich J.E."/>
            <person name="Selbmann L."/>
        </authorList>
    </citation>
    <scope>NUCLEOTIDE SEQUENCE [LARGE SCALE GENOMIC DNA]</scope>
    <source>
        <strain evidence="3 4">CCFEE 6328</strain>
    </source>
</reference>
<feature type="transmembrane region" description="Helical" evidence="2">
    <location>
        <begin position="158"/>
        <end position="178"/>
    </location>
</feature>
<evidence type="ECO:0000313" key="3">
    <source>
        <dbReference type="EMBL" id="KAK5067440.1"/>
    </source>
</evidence>
<feature type="transmembrane region" description="Helical" evidence="2">
    <location>
        <begin position="60"/>
        <end position="79"/>
    </location>
</feature>
<feature type="transmembrane region" description="Helical" evidence="2">
    <location>
        <begin position="386"/>
        <end position="407"/>
    </location>
</feature>
<evidence type="ECO:0000256" key="1">
    <source>
        <dbReference type="SAM" id="MobiDB-lite"/>
    </source>
</evidence>
<dbReference type="Proteomes" id="UP001345691">
    <property type="component" value="Unassembled WGS sequence"/>
</dbReference>
<evidence type="ECO:0000256" key="2">
    <source>
        <dbReference type="SAM" id="Phobius"/>
    </source>
</evidence>